<evidence type="ECO:0000313" key="3">
    <source>
        <dbReference type="EMBL" id="SPX60511.1"/>
    </source>
</evidence>
<dbReference type="Proteomes" id="UP000054698">
    <property type="component" value="Unassembled WGS sequence"/>
</dbReference>
<dbReference type="NCBIfam" id="NF043053">
    <property type="entry name" value="T4SS_Ceg17"/>
    <property type="match status" value="1"/>
</dbReference>
<evidence type="ECO:0000256" key="1">
    <source>
        <dbReference type="SAM" id="MobiDB-lite"/>
    </source>
</evidence>
<dbReference type="InterPro" id="IPR049983">
    <property type="entry name" value="T4SS_Ceg17"/>
</dbReference>
<reference evidence="2 4" key="1">
    <citation type="submission" date="2015-11" db="EMBL/GenBank/DDBJ databases">
        <title>Genomic analysis of 38 Legionella species identifies large and diverse effector repertoires.</title>
        <authorList>
            <person name="Burstein D."/>
            <person name="Amaro F."/>
            <person name="Zusman T."/>
            <person name="Lifshitz Z."/>
            <person name="Cohen O."/>
            <person name="Gilbert J.A."/>
            <person name="Pupko T."/>
            <person name="Shuman H.A."/>
            <person name="Segal G."/>
        </authorList>
    </citation>
    <scope>NUCLEOTIDE SEQUENCE [LARGE SCALE GENOMIC DNA]</scope>
    <source>
        <strain evidence="2 4">WO-44C</strain>
    </source>
</reference>
<protein>
    <submittedName>
        <fullName evidence="2">Uncharacterized protein</fullName>
    </submittedName>
</protein>
<dbReference type="AlphaFoldDB" id="A0A0W0TWI4"/>
<evidence type="ECO:0000313" key="4">
    <source>
        <dbReference type="Proteomes" id="UP000054698"/>
    </source>
</evidence>
<evidence type="ECO:0000313" key="5">
    <source>
        <dbReference type="Proteomes" id="UP000251942"/>
    </source>
</evidence>
<gene>
    <name evidence="2" type="ORF">Lfee_1349</name>
    <name evidence="3" type="ORF">NCTC12022_01242</name>
</gene>
<sequence>MIYTARIFLDIVIIMQSKTTIYEQIKQDKKSYPGITLSYQGAQYGEGNFDEKGYIDFNSELSPLEAFTERFKNIGALVIRFHLGQGQRAGLLQQVAKFDYSSNPVERPAHGNDEVDMFFDGSDAMSPKAVGQSLEFTSHLSLGRSKLLNERAQPLVHVNRQTTYGEQGLWDIIHAPVWNVGRNMRYELTKQGFTYLACPSSLSPSEREAIDKALRESGKPVAEVFSEFSLTPEVAQISKLGFYMDDRQEYTRESNGLAISTPEHENFAPLGWIIHAETGEVLPQEITEDIIRVTAISEGGFYEKRPAQQKILQAGNLVNSSGLGLFIQNQAFNAMYVIFDYLQKYNFDPRPLLSTSLAVAYSRMQKAIQDDPSCVDDFLVGALQDEMVQPLRVSQPRSKRTVLPIRFTNNFAVTYNNLKAIAYAFDMKDSTDQPIFRAFDDSVIIQSHRDFIDAEVNGYLVSPSFNTGSHVATVLSTAMLVAEEMIVEQLLPEAFSQKGKSDLYDLLSSVLDQDSAQRIIEELAVVTENFPKDRDERVITGTQFDYCGPVLQILRKELGLDKLPALICHLAKPGVSTEEAMSYLTTQEAEQLTHGLRILYGIGLKLQEYPLTTAQSEGSKGINAGLQPLIAHLDPQLAKSLRIPMDTIVRAEVKPVDKEKVRTRISTQAISKCPFFARKPSRSEEEMGVQRTITSEPPVQEEEIRTEPTYQPSFFTKLWNHKKEIGVVVVGAVGFAAGLIIKSQY</sequence>
<dbReference type="EMBL" id="UASS01000010">
    <property type="protein sequence ID" value="SPX60511.1"/>
    <property type="molecule type" value="Genomic_DNA"/>
</dbReference>
<name>A0A0W0TWI4_9GAMM</name>
<dbReference type="EMBL" id="LNYB01000049">
    <property type="protein sequence ID" value="KTC99788.1"/>
    <property type="molecule type" value="Genomic_DNA"/>
</dbReference>
<proteinExistence type="predicted"/>
<dbReference type="PATRIC" id="fig|453.4.peg.1464"/>
<feature type="region of interest" description="Disordered" evidence="1">
    <location>
        <begin position="684"/>
        <end position="705"/>
    </location>
</feature>
<keyword evidence="4" id="KW-1185">Reference proteome</keyword>
<accession>A0A0W0TWI4</accession>
<organism evidence="2 4">
    <name type="scientific">Legionella feeleii</name>
    <dbReference type="NCBI Taxonomy" id="453"/>
    <lineage>
        <taxon>Bacteria</taxon>
        <taxon>Pseudomonadati</taxon>
        <taxon>Pseudomonadota</taxon>
        <taxon>Gammaproteobacteria</taxon>
        <taxon>Legionellales</taxon>
        <taxon>Legionellaceae</taxon>
        <taxon>Legionella</taxon>
    </lineage>
</organism>
<dbReference type="STRING" id="453.Lfee_1349"/>
<reference evidence="3 5" key="2">
    <citation type="submission" date="2018-06" db="EMBL/GenBank/DDBJ databases">
        <authorList>
            <consortium name="Pathogen Informatics"/>
            <person name="Doyle S."/>
        </authorList>
    </citation>
    <scope>NUCLEOTIDE SEQUENCE [LARGE SCALE GENOMIC DNA]</scope>
    <source>
        <strain evidence="3 5">NCTC12022</strain>
    </source>
</reference>
<dbReference type="Proteomes" id="UP000251942">
    <property type="component" value="Unassembled WGS sequence"/>
</dbReference>
<evidence type="ECO:0000313" key="2">
    <source>
        <dbReference type="EMBL" id="KTC99788.1"/>
    </source>
</evidence>